<dbReference type="InterPro" id="IPR036271">
    <property type="entry name" value="Tet_transcr_reg_TetR-rel_C_sf"/>
</dbReference>
<dbReference type="RefSeq" id="WP_141972117.1">
    <property type="nucleotide sequence ID" value="NZ_VFPO01000001.1"/>
</dbReference>
<evidence type="ECO:0000256" key="4">
    <source>
        <dbReference type="PROSITE-ProRule" id="PRU00335"/>
    </source>
</evidence>
<comment type="caution">
    <text evidence="6">The sequence shown here is derived from an EMBL/GenBank/DDBJ whole genome shotgun (WGS) entry which is preliminary data.</text>
</comment>
<evidence type="ECO:0000256" key="1">
    <source>
        <dbReference type="ARBA" id="ARBA00023015"/>
    </source>
</evidence>
<dbReference type="PANTHER" id="PTHR30055:SF148">
    <property type="entry name" value="TETR-FAMILY TRANSCRIPTIONAL REGULATOR"/>
    <property type="match status" value="1"/>
</dbReference>
<organism evidence="6 7">
    <name type="scientific">Actinomadura hallensis</name>
    <dbReference type="NCBI Taxonomy" id="337895"/>
    <lineage>
        <taxon>Bacteria</taxon>
        <taxon>Bacillati</taxon>
        <taxon>Actinomycetota</taxon>
        <taxon>Actinomycetes</taxon>
        <taxon>Streptosporangiales</taxon>
        <taxon>Thermomonosporaceae</taxon>
        <taxon>Actinomadura</taxon>
    </lineage>
</organism>
<dbReference type="GO" id="GO:0000976">
    <property type="term" value="F:transcription cis-regulatory region binding"/>
    <property type="evidence" value="ECO:0007669"/>
    <property type="project" value="TreeGrafter"/>
</dbReference>
<dbReference type="InterPro" id="IPR050109">
    <property type="entry name" value="HTH-type_TetR-like_transc_reg"/>
</dbReference>
<evidence type="ECO:0000256" key="3">
    <source>
        <dbReference type="ARBA" id="ARBA00023163"/>
    </source>
</evidence>
<dbReference type="Gene3D" id="1.10.357.10">
    <property type="entry name" value="Tetracycline Repressor, domain 2"/>
    <property type="match status" value="1"/>
</dbReference>
<dbReference type="OrthoDB" id="9796019at2"/>
<name>A0A543IK15_9ACTN</name>
<dbReference type="EMBL" id="VFPO01000001">
    <property type="protein sequence ID" value="TQM70923.1"/>
    <property type="molecule type" value="Genomic_DNA"/>
</dbReference>
<dbReference type="PROSITE" id="PS50977">
    <property type="entry name" value="HTH_TETR_2"/>
    <property type="match status" value="1"/>
</dbReference>
<gene>
    <name evidence="6" type="ORF">FHX41_4671</name>
</gene>
<evidence type="ECO:0000313" key="7">
    <source>
        <dbReference type="Proteomes" id="UP000316706"/>
    </source>
</evidence>
<dbReference type="Gene3D" id="1.10.10.60">
    <property type="entry name" value="Homeodomain-like"/>
    <property type="match status" value="1"/>
</dbReference>
<dbReference type="Pfam" id="PF00440">
    <property type="entry name" value="TetR_N"/>
    <property type="match status" value="1"/>
</dbReference>
<dbReference type="Pfam" id="PF16859">
    <property type="entry name" value="TetR_C_11"/>
    <property type="match status" value="1"/>
</dbReference>
<dbReference type="InterPro" id="IPR001647">
    <property type="entry name" value="HTH_TetR"/>
</dbReference>
<evidence type="ECO:0000256" key="2">
    <source>
        <dbReference type="ARBA" id="ARBA00023125"/>
    </source>
</evidence>
<feature type="DNA-binding region" description="H-T-H motif" evidence="4">
    <location>
        <begin position="40"/>
        <end position="59"/>
    </location>
</feature>
<dbReference type="PRINTS" id="PR00455">
    <property type="entry name" value="HTHTETR"/>
</dbReference>
<protein>
    <submittedName>
        <fullName evidence="6">TetR family transcriptional regulator</fullName>
    </submittedName>
</protein>
<dbReference type="SUPFAM" id="SSF48498">
    <property type="entry name" value="Tetracyclin repressor-like, C-terminal domain"/>
    <property type="match status" value="1"/>
</dbReference>
<dbReference type="InterPro" id="IPR009057">
    <property type="entry name" value="Homeodomain-like_sf"/>
</dbReference>
<dbReference type="GO" id="GO:0003700">
    <property type="term" value="F:DNA-binding transcription factor activity"/>
    <property type="evidence" value="ECO:0007669"/>
    <property type="project" value="TreeGrafter"/>
</dbReference>
<proteinExistence type="predicted"/>
<keyword evidence="7" id="KW-1185">Reference proteome</keyword>
<keyword evidence="1" id="KW-0805">Transcription regulation</keyword>
<dbReference type="PANTHER" id="PTHR30055">
    <property type="entry name" value="HTH-TYPE TRANSCRIPTIONAL REGULATOR RUTR"/>
    <property type="match status" value="1"/>
</dbReference>
<sequence length="226" mass="24863">MPESPRPAPKAGRPRDRHIDRAVIAATLEIQEEAGYAGVSLEAVARRAGTSRPAIYRRWPGRAHLLLAAIADRLDVPEPPDTGCTLCDIGESFNVFVAAYRTIRPEVLSALYAECAPDPELRGRYLRTIVEPARQAVGRTLDRAIARGDLRAGVDRELLLDMVGSLVHYRAMFGRAHLADDEAERAIEVLLRGAAADYAALVEHSEALEREHLDRPGVRHARASRP</sequence>
<keyword evidence="2 4" id="KW-0238">DNA-binding</keyword>
<dbReference type="SUPFAM" id="SSF46689">
    <property type="entry name" value="Homeodomain-like"/>
    <property type="match status" value="1"/>
</dbReference>
<dbReference type="Proteomes" id="UP000316706">
    <property type="component" value="Unassembled WGS sequence"/>
</dbReference>
<dbReference type="AlphaFoldDB" id="A0A543IK15"/>
<evidence type="ECO:0000313" key="6">
    <source>
        <dbReference type="EMBL" id="TQM70923.1"/>
    </source>
</evidence>
<accession>A0A543IK15</accession>
<evidence type="ECO:0000259" key="5">
    <source>
        <dbReference type="PROSITE" id="PS50977"/>
    </source>
</evidence>
<keyword evidence="3" id="KW-0804">Transcription</keyword>
<reference evidence="6 7" key="1">
    <citation type="submission" date="2019-06" db="EMBL/GenBank/DDBJ databases">
        <title>Sequencing the genomes of 1000 actinobacteria strains.</title>
        <authorList>
            <person name="Klenk H.-P."/>
        </authorList>
    </citation>
    <scope>NUCLEOTIDE SEQUENCE [LARGE SCALE GENOMIC DNA]</scope>
    <source>
        <strain evidence="6 7">DSM 45043</strain>
    </source>
</reference>
<feature type="domain" description="HTH tetR-type" evidence="5">
    <location>
        <begin position="17"/>
        <end position="77"/>
    </location>
</feature>
<dbReference type="InterPro" id="IPR011075">
    <property type="entry name" value="TetR_C"/>
</dbReference>